<keyword evidence="11" id="KW-1185">Reference proteome</keyword>
<accession>A0A0L6ZE97</accession>
<comment type="similarity">
    <text evidence="2 8">Belongs to the PHP hydrolase family. HisK subfamily.</text>
</comment>
<dbReference type="SUPFAM" id="SSF89550">
    <property type="entry name" value="PHP domain-like"/>
    <property type="match status" value="1"/>
</dbReference>
<evidence type="ECO:0000256" key="8">
    <source>
        <dbReference type="RuleBase" id="RU366003"/>
    </source>
</evidence>
<dbReference type="Proteomes" id="UP000037043">
    <property type="component" value="Unassembled WGS sequence"/>
</dbReference>
<evidence type="ECO:0000256" key="6">
    <source>
        <dbReference type="ARBA" id="ARBA00023102"/>
    </source>
</evidence>
<dbReference type="Gene3D" id="3.20.20.140">
    <property type="entry name" value="Metal-dependent hydrolases"/>
    <property type="match status" value="1"/>
</dbReference>
<evidence type="ECO:0000259" key="9">
    <source>
        <dbReference type="Pfam" id="PF02811"/>
    </source>
</evidence>
<evidence type="ECO:0000256" key="1">
    <source>
        <dbReference type="ARBA" id="ARBA00004970"/>
    </source>
</evidence>
<dbReference type="GO" id="GO:0005737">
    <property type="term" value="C:cytoplasm"/>
    <property type="evidence" value="ECO:0007669"/>
    <property type="project" value="TreeGrafter"/>
</dbReference>
<evidence type="ECO:0000256" key="4">
    <source>
        <dbReference type="ARBA" id="ARBA00022605"/>
    </source>
</evidence>
<sequence length="256" mass="30452">MFDTHLHTKYSTDSKMNIEEAINKIKNNQIGIIVTEHIDLNYKDKSQFNFNIKDYFNEYGSYRGENLLLGVEIGMSNRYSKENRAISTDYPFDYVIGSLHEMYDTDLYEAEKIYKSISKKELYIEYFKQIINCLEEHSFVDSLGHIDYISRCAVYNDKEMYYEEYREYINEVLRKVIHMGMCLELNTRRLGDKKAVENLIKIYKNYFDLGGKYVTLGSDAHRPEDIGKNFELAKDIIDYCNLRAVYYKNRKIEFAH</sequence>
<dbReference type="PANTHER" id="PTHR21039:SF0">
    <property type="entry name" value="HISTIDINOL-PHOSPHATASE"/>
    <property type="match status" value="1"/>
</dbReference>
<dbReference type="NCBIfam" id="NF004086">
    <property type="entry name" value="PRK05588.1"/>
    <property type="match status" value="1"/>
</dbReference>
<evidence type="ECO:0000256" key="3">
    <source>
        <dbReference type="ARBA" id="ARBA00013085"/>
    </source>
</evidence>
<dbReference type="InterPro" id="IPR016195">
    <property type="entry name" value="Pol/histidinol_Pase-like"/>
</dbReference>
<keyword evidence="5 8" id="KW-0378">Hydrolase</keyword>
<gene>
    <name evidence="10" type="primary">hisK</name>
    <name evidence="10" type="ORF">CLHOM_04250</name>
</gene>
<dbReference type="EC" id="3.1.3.15" evidence="3 8"/>
<dbReference type="RefSeq" id="WP_052220023.1">
    <property type="nucleotide sequence ID" value="NZ_LHUR01000010.1"/>
</dbReference>
<dbReference type="InterPro" id="IPR004013">
    <property type="entry name" value="PHP_dom"/>
</dbReference>
<dbReference type="UniPathway" id="UPA00031">
    <property type="reaction ID" value="UER00013"/>
</dbReference>
<evidence type="ECO:0000256" key="2">
    <source>
        <dbReference type="ARBA" id="ARBA00009152"/>
    </source>
</evidence>
<dbReference type="EMBL" id="LHUR01000010">
    <property type="protein sequence ID" value="KOA21295.1"/>
    <property type="molecule type" value="Genomic_DNA"/>
</dbReference>
<dbReference type="STRING" id="36844.SAMN04488501_107171"/>
<dbReference type="PANTHER" id="PTHR21039">
    <property type="entry name" value="HISTIDINOL PHOSPHATASE-RELATED"/>
    <property type="match status" value="1"/>
</dbReference>
<dbReference type="PATRIC" id="fig|1121318.3.peg.430"/>
<protein>
    <recommendedName>
        <fullName evidence="3 8">Histidinol-phosphatase</fullName>
        <shortName evidence="8">HolPase</shortName>
        <ecNumber evidence="3 8">3.1.3.15</ecNumber>
    </recommendedName>
</protein>
<name>A0A0L6ZE97_9CLOT</name>
<proteinExistence type="inferred from homology"/>
<dbReference type="AlphaFoldDB" id="A0A0L6ZE97"/>
<comment type="caution">
    <text evidence="10">The sequence shown here is derived from an EMBL/GenBank/DDBJ whole genome shotgun (WGS) entry which is preliminary data.</text>
</comment>
<dbReference type="Pfam" id="PF02811">
    <property type="entry name" value="PHP"/>
    <property type="match status" value="1"/>
</dbReference>
<dbReference type="InterPro" id="IPR010140">
    <property type="entry name" value="Histidinol_P_phosphatase_HisJ"/>
</dbReference>
<feature type="domain" description="PHP" evidence="9">
    <location>
        <begin position="3"/>
        <end position="187"/>
    </location>
</feature>
<evidence type="ECO:0000256" key="7">
    <source>
        <dbReference type="ARBA" id="ARBA00049158"/>
    </source>
</evidence>
<evidence type="ECO:0000313" key="11">
    <source>
        <dbReference type="Proteomes" id="UP000037043"/>
    </source>
</evidence>
<comment type="pathway">
    <text evidence="1 8">Amino-acid biosynthesis; L-histidine biosynthesis; L-histidine from 5-phospho-alpha-D-ribose 1-diphosphate: step 8/9.</text>
</comment>
<evidence type="ECO:0000313" key="10">
    <source>
        <dbReference type="EMBL" id="KOA21295.1"/>
    </source>
</evidence>
<dbReference type="GO" id="GO:0004401">
    <property type="term" value="F:histidinol-phosphatase activity"/>
    <property type="evidence" value="ECO:0007669"/>
    <property type="project" value="UniProtKB-UniRule"/>
</dbReference>
<dbReference type="GO" id="GO:0000105">
    <property type="term" value="P:L-histidine biosynthetic process"/>
    <property type="evidence" value="ECO:0007669"/>
    <property type="project" value="UniProtKB-UniRule"/>
</dbReference>
<comment type="catalytic activity">
    <reaction evidence="7 8">
        <text>L-histidinol phosphate + H2O = L-histidinol + phosphate</text>
        <dbReference type="Rhea" id="RHEA:14465"/>
        <dbReference type="ChEBI" id="CHEBI:15377"/>
        <dbReference type="ChEBI" id="CHEBI:43474"/>
        <dbReference type="ChEBI" id="CHEBI:57699"/>
        <dbReference type="ChEBI" id="CHEBI:57980"/>
        <dbReference type="EC" id="3.1.3.15"/>
    </reaction>
</comment>
<organism evidence="10 11">
    <name type="scientific">Clostridium homopropionicum DSM 5847</name>
    <dbReference type="NCBI Taxonomy" id="1121318"/>
    <lineage>
        <taxon>Bacteria</taxon>
        <taxon>Bacillati</taxon>
        <taxon>Bacillota</taxon>
        <taxon>Clostridia</taxon>
        <taxon>Eubacteriales</taxon>
        <taxon>Clostridiaceae</taxon>
        <taxon>Clostridium</taxon>
    </lineage>
</organism>
<keyword evidence="4 8" id="KW-0028">Amino-acid biosynthesis</keyword>
<evidence type="ECO:0000256" key="5">
    <source>
        <dbReference type="ARBA" id="ARBA00022801"/>
    </source>
</evidence>
<dbReference type="NCBIfam" id="TIGR01856">
    <property type="entry name" value="hisJ_fam"/>
    <property type="match status" value="1"/>
</dbReference>
<keyword evidence="6 8" id="KW-0368">Histidine biosynthesis</keyword>
<reference evidence="11" key="1">
    <citation type="submission" date="2015-08" db="EMBL/GenBank/DDBJ databases">
        <title>Genome sequence of the strict anaerobe Clostridium homopropionicum LuHBu1 (DSM 5847T).</title>
        <authorList>
            <person name="Poehlein A."/>
            <person name="Beck M."/>
            <person name="Schiel-Bengelsdorf B."/>
            <person name="Bengelsdorf F.R."/>
            <person name="Daniel R."/>
            <person name="Duerre P."/>
        </authorList>
    </citation>
    <scope>NUCLEOTIDE SEQUENCE [LARGE SCALE GENOMIC DNA]</scope>
    <source>
        <strain evidence="11">DSM 5847</strain>
    </source>
</reference>